<proteinExistence type="predicted"/>
<name>A0A6A5YY67_9PLEO</name>
<dbReference type="AlphaFoldDB" id="A0A6A5YY67"/>
<sequence length="297" mass="32103">MPSAGIQDEGSLNEGPFNLDSAPKGVATDSYSGFRRIVNEIPKYGYVPLIDALWNDIVVANHPHTRIPDPAERKEAHLSFRRFSGITLCTMGDELVQLLGSGNIAKAVKSARASGGNSLTQRLDELERISRTAPSIYVMQLGDGNGEAPSANLLLQMAGCALDYVDTPSPETNVMAATLDEAMSSDWEKSSSDAGLRSLTVGNNGMHSQTKSKTIRDWAIGLVNRYEHIPADNRHLPVEMSSYYSGKADNALIRLDQHAGGDLTSIMVRFTTAWMYVNAGGRYKFHGSVVCPVGEAA</sequence>
<dbReference type="Proteomes" id="UP000799770">
    <property type="component" value="Unassembled WGS sequence"/>
</dbReference>
<gene>
    <name evidence="1" type="ORF">BDV96DRAFT_603633</name>
</gene>
<dbReference type="EMBL" id="ML977336">
    <property type="protein sequence ID" value="KAF2111048.1"/>
    <property type="molecule type" value="Genomic_DNA"/>
</dbReference>
<keyword evidence="2" id="KW-1185">Reference proteome</keyword>
<protein>
    <submittedName>
        <fullName evidence="1">Uncharacterized protein</fullName>
    </submittedName>
</protein>
<reference evidence="1" key="1">
    <citation type="journal article" date="2020" name="Stud. Mycol.">
        <title>101 Dothideomycetes genomes: a test case for predicting lifestyles and emergence of pathogens.</title>
        <authorList>
            <person name="Haridas S."/>
            <person name="Albert R."/>
            <person name="Binder M."/>
            <person name="Bloem J."/>
            <person name="Labutti K."/>
            <person name="Salamov A."/>
            <person name="Andreopoulos B."/>
            <person name="Baker S."/>
            <person name="Barry K."/>
            <person name="Bills G."/>
            <person name="Bluhm B."/>
            <person name="Cannon C."/>
            <person name="Castanera R."/>
            <person name="Culley D."/>
            <person name="Daum C."/>
            <person name="Ezra D."/>
            <person name="Gonzalez J."/>
            <person name="Henrissat B."/>
            <person name="Kuo A."/>
            <person name="Liang C."/>
            <person name="Lipzen A."/>
            <person name="Lutzoni F."/>
            <person name="Magnuson J."/>
            <person name="Mondo S."/>
            <person name="Nolan M."/>
            <person name="Ohm R."/>
            <person name="Pangilinan J."/>
            <person name="Park H.-J."/>
            <person name="Ramirez L."/>
            <person name="Alfaro M."/>
            <person name="Sun H."/>
            <person name="Tritt A."/>
            <person name="Yoshinaga Y."/>
            <person name="Zwiers L.-H."/>
            <person name="Turgeon B."/>
            <person name="Goodwin S."/>
            <person name="Spatafora J."/>
            <person name="Crous P."/>
            <person name="Grigoriev I."/>
        </authorList>
    </citation>
    <scope>NUCLEOTIDE SEQUENCE</scope>
    <source>
        <strain evidence="1">CBS 627.86</strain>
    </source>
</reference>
<organism evidence="1 2">
    <name type="scientific">Lophiotrema nucula</name>
    <dbReference type="NCBI Taxonomy" id="690887"/>
    <lineage>
        <taxon>Eukaryota</taxon>
        <taxon>Fungi</taxon>
        <taxon>Dikarya</taxon>
        <taxon>Ascomycota</taxon>
        <taxon>Pezizomycotina</taxon>
        <taxon>Dothideomycetes</taxon>
        <taxon>Pleosporomycetidae</taxon>
        <taxon>Pleosporales</taxon>
        <taxon>Lophiotremataceae</taxon>
        <taxon>Lophiotrema</taxon>
    </lineage>
</organism>
<evidence type="ECO:0000313" key="1">
    <source>
        <dbReference type="EMBL" id="KAF2111048.1"/>
    </source>
</evidence>
<evidence type="ECO:0000313" key="2">
    <source>
        <dbReference type="Proteomes" id="UP000799770"/>
    </source>
</evidence>
<dbReference type="OrthoDB" id="5427517at2759"/>
<accession>A0A6A5YY67</accession>